<gene>
    <name evidence="2" type="ordered locus">AMIS_58850</name>
</gene>
<reference evidence="2 3" key="1">
    <citation type="submission" date="2012-02" db="EMBL/GenBank/DDBJ databases">
        <title>Complete genome sequence of Actinoplanes missouriensis 431 (= NBRC 102363).</title>
        <authorList>
            <person name="Ohnishi Y."/>
            <person name="Ishikawa J."/>
            <person name="Sekine M."/>
            <person name="Hosoyama A."/>
            <person name="Harada T."/>
            <person name="Narita H."/>
            <person name="Hata T."/>
            <person name="Konno Y."/>
            <person name="Tutikane K."/>
            <person name="Fujita N."/>
            <person name="Horinouchi S."/>
            <person name="Hayakawa M."/>
        </authorList>
    </citation>
    <scope>NUCLEOTIDE SEQUENCE [LARGE SCALE GENOMIC DNA]</scope>
    <source>
        <strain evidence="3">ATCC 14538 / DSM 43046 / CBS 188.64 / JCM 3121 / NBRC 102363 / NCIMB 12654 / NRRL B-3342 / UNCC 431</strain>
    </source>
</reference>
<evidence type="ECO:0000256" key="1">
    <source>
        <dbReference type="SAM" id="MobiDB-lite"/>
    </source>
</evidence>
<dbReference type="AlphaFoldDB" id="I0HDL8"/>
<feature type="region of interest" description="Disordered" evidence="1">
    <location>
        <begin position="250"/>
        <end position="315"/>
    </location>
</feature>
<dbReference type="HOGENOM" id="CLU_051020_1_0_11"/>
<dbReference type="RefSeq" id="WP_014445993.1">
    <property type="nucleotide sequence ID" value="NC_017093.1"/>
</dbReference>
<feature type="compositionally biased region" description="Basic and acidic residues" evidence="1">
    <location>
        <begin position="287"/>
        <end position="298"/>
    </location>
</feature>
<dbReference type="STRING" id="512565.AMIS_58850"/>
<dbReference type="PATRIC" id="fig|512565.3.peg.5881"/>
<name>I0HDL8_ACTM4</name>
<organism evidence="2 3">
    <name type="scientific">Actinoplanes missouriensis (strain ATCC 14538 / DSM 43046 / CBS 188.64 / JCM 3121 / NBRC 102363 / NCIMB 12654 / NRRL B-3342 / UNCC 431)</name>
    <dbReference type="NCBI Taxonomy" id="512565"/>
    <lineage>
        <taxon>Bacteria</taxon>
        <taxon>Bacillati</taxon>
        <taxon>Actinomycetota</taxon>
        <taxon>Actinomycetes</taxon>
        <taxon>Micromonosporales</taxon>
        <taxon>Micromonosporaceae</taxon>
        <taxon>Actinoplanes</taxon>
    </lineage>
</organism>
<proteinExistence type="predicted"/>
<keyword evidence="3" id="KW-1185">Reference proteome</keyword>
<protein>
    <recommendedName>
        <fullName evidence="4">WXG100 family type VII secretion target</fullName>
    </recommendedName>
</protein>
<dbReference type="eggNOG" id="COG4842">
    <property type="taxonomic scope" value="Bacteria"/>
</dbReference>
<evidence type="ECO:0000313" key="3">
    <source>
        <dbReference type="Proteomes" id="UP000007882"/>
    </source>
</evidence>
<sequence>MTSPLAAPVAGMGLVEDPFEIASGIRSGSWVDASLGGVGMSLEALSLVLDPLGSLMSWGVGWLLEHVEPLREALDHLAGDAAAVSAQSSQWQQVAALMSSAHAGYTARVQADTAGWSGEATEAYRAHAGEQLAAMQGIGVAAGGIASAVMGTGLLVALVREIVRDLIADFVATLAVRLPQWLAMEGFTLGIATPAVASQVASLVSSWAGRIRGFVRGLLTSLRNLLPSTDGLRRILDALVMSVGDMARKSPVGGHADATPAAGGSPAAPRPDGDGGDGGPPSSSDPLPEKDDAPREPDGSPTTSPRDVHGALQTSTRQIDADYVWRNGTMYVQEDGQIVKVLDNGNGTYDVVVRDLSNPTGRPTTSIADVPERSIQRKIDKGIWE</sequence>
<dbReference type="KEGG" id="ams:AMIS_58850"/>
<evidence type="ECO:0000313" key="2">
    <source>
        <dbReference type="EMBL" id="BAL91105.1"/>
    </source>
</evidence>
<dbReference type="EMBL" id="AP012319">
    <property type="protein sequence ID" value="BAL91105.1"/>
    <property type="molecule type" value="Genomic_DNA"/>
</dbReference>
<evidence type="ECO:0008006" key="4">
    <source>
        <dbReference type="Google" id="ProtNLM"/>
    </source>
</evidence>
<accession>I0HDL8</accession>
<dbReference type="Proteomes" id="UP000007882">
    <property type="component" value="Chromosome"/>
</dbReference>
<dbReference type="OrthoDB" id="5069709at2"/>